<reference evidence="7" key="1">
    <citation type="journal article" date="2019" name="Int. J. Syst. Evol. Microbiol.">
        <title>The Global Catalogue of Microorganisms (GCM) 10K type strain sequencing project: providing services to taxonomists for standard genome sequencing and annotation.</title>
        <authorList>
            <consortium name="The Broad Institute Genomics Platform"/>
            <consortium name="The Broad Institute Genome Sequencing Center for Infectious Disease"/>
            <person name="Wu L."/>
            <person name="Ma J."/>
        </authorList>
    </citation>
    <scope>NUCLEOTIDE SEQUENCE [LARGE SCALE GENOMIC DNA]</scope>
    <source>
        <strain evidence="7">CGMCC 1.12942</strain>
    </source>
</reference>
<dbReference type="PROSITE" id="PS51077">
    <property type="entry name" value="HTH_ICLR"/>
    <property type="match status" value="1"/>
</dbReference>
<dbReference type="PANTHER" id="PTHR30136">
    <property type="entry name" value="HELIX-TURN-HELIX TRANSCRIPTIONAL REGULATOR, ICLR FAMILY"/>
    <property type="match status" value="1"/>
</dbReference>
<dbReference type="InterPro" id="IPR036390">
    <property type="entry name" value="WH_DNA-bd_sf"/>
</dbReference>
<evidence type="ECO:0000256" key="3">
    <source>
        <dbReference type="ARBA" id="ARBA00023163"/>
    </source>
</evidence>
<evidence type="ECO:0000313" key="7">
    <source>
        <dbReference type="Proteomes" id="UP001596500"/>
    </source>
</evidence>
<dbReference type="InterPro" id="IPR029016">
    <property type="entry name" value="GAF-like_dom_sf"/>
</dbReference>
<evidence type="ECO:0000256" key="2">
    <source>
        <dbReference type="ARBA" id="ARBA00023125"/>
    </source>
</evidence>
<dbReference type="Pfam" id="PF01614">
    <property type="entry name" value="IclR_C"/>
    <property type="match status" value="1"/>
</dbReference>
<protein>
    <submittedName>
        <fullName evidence="6">IclR family transcriptional regulator</fullName>
    </submittedName>
</protein>
<evidence type="ECO:0000259" key="4">
    <source>
        <dbReference type="PROSITE" id="PS51077"/>
    </source>
</evidence>
<keyword evidence="3" id="KW-0804">Transcription</keyword>
<proteinExistence type="predicted"/>
<evidence type="ECO:0000256" key="1">
    <source>
        <dbReference type="ARBA" id="ARBA00023015"/>
    </source>
</evidence>
<dbReference type="RefSeq" id="WP_379863553.1">
    <property type="nucleotide sequence ID" value="NZ_JBHTBW010000008.1"/>
</dbReference>
<evidence type="ECO:0000259" key="5">
    <source>
        <dbReference type="PROSITE" id="PS51078"/>
    </source>
</evidence>
<gene>
    <name evidence="6" type="ORF">ACFQNG_03935</name>
</gene>
<dbReference type="SMART" id="SM00346">
    <property type="entry name" value="HTH_ICLR"/>
    <property type="match status" value="1"/>
</dbReference>
<dbReference type="Gene3D" id="1.10.10.10">
    <property type="entry name" value="Winged helix-like DNA-binding domain superfamily/Winged helix DNA-binding domain"/>
    <property type="match status" value="1"/>
</dbReference>
<feature type="domain" description="HTH iclR-type" evidence="4">
    <location>
        <begin position="3"/>
        <end position="64"/>
    </location>
</feature>
<organism evidence="6 7">
    <name type="scientific">Laceyella putida</name>
    <dbReference type="NCBI Taxonomy" id="110101"/>
    <lineage>
        <taxon>Bacteria</taxon>
        <taxon>Bacillati</taxon>
        <taxon>Bacillota</taxon>
        <taxon>Bacilli</taxon>
        <taxon>Bacillales</taxon>
        <taxon>Thermoactinomycetaceae</taxon>
        <taxon>Laceyella</taxon>
    </lineage>
</organism>
<keyword evidence="1" id="KW-0805">Transcription regulation</keyword>
<dbReference type="InterPro" id="IPR005471">
    <property type="entry name" value="Tscrpt_reg_IclR_N"/>
</dbReference>
<dbReference type="Pfam" id="PF09339">
    <property type="entry name" value="HTH_IclR"/>
    <property type="match status" value="1"/>
</dbReference>
<dbReference type="Proteomes" id="UP001596500">
    <property type="component" value="Unassembled WGS sequence"/>
</dbReference>
<dbReference type="InterPro" id="IPR014757">
    <property type="entry name" value="Tscrpt_reg_IclR_C"/>
</dbReference>
<feature type="domain" description="IclR-ED" evidence="5">
    <location>
        <begin position="65"/>
        <end position="247"/>
    </location>
</feature>
<name>A0ABW2RH34_9BACL</name>
<comment type="caution">
    <text evidence="6">The sequence shown here is derived from an EMBL/GenBank/DDBJ whole genome shotgun (WGS) entry which is preliminary data.</text>
</comment>
<dbReference type="PROSITE" id="PS51078">
    <property type="entry name" value="ICLR_ED"/>
    <property type="match status" value="1"/>
</dbReference>
<accession>A0ABW2RH34</accession>
<dbReference type="PANTHER" id="PTHR30136:SF35">
    <property type="entry name" value="HTH-TYPE TRANSCRIPTIONAL REGULATOR RV1719"/>
    <property type="match status" value="1"/>
</dbReference>
<keyword evidence="2" id="KW-0238">DNA-binding</keyword>
<keyword evidence="7" id="KW-1185">Reference proteome</keyword>
<dbReference type="Gene3D" id="3.30.450.40">
    <property type="match status" value="1"/>
</dbReference>
<sequence>MSVKSAVRVLEIFELLRDHPQGLNIKEIANALDFPQSSTFHLVKTLYERGYLSLAELKKYKLGPKLIQLGTRSMESMDLTRDARLPLTRLMEQVEETVFMAILSDGEMVYVAKVDNNRSIRTTAQIGSRKPMYCTGLGKAILAFLPKERRAKMLAHTPLVPLTENTVTDHEEFERLLEHYKEQGYATDDGENEEGLYCIAAPVFEANGQVIAAVSVAGPKERMIKRHEFIVFHLTQTTKLISRNMGFMA</sequence>
<dbReference type="SUPFAM" id="SSF55781">
    <property type="entry name" value="GAF domain-like"/>
    <property type="match status" value="1"/>
</dbReference>
<dbReference type="InterPro" id="IPR036388">
    <property type="entry name" value="WH-like_DNA-bd_sf"/>
</dbReference>
<dbReference type="EMBL" id="JBHTBW010000008">
    <property type="protein sequence ID" value="MFC7440311.1"/>
    <property type="molecule type" value="Genomic_DNA"/>
</dbReference>
<evidence type="ECO:0000313" key="6">
    <source>
        <dbReference type="EMBL" id="MFC7440311.1"/>
    </source>
</evidence>
<dbReference type="SUPFAM" id="SSF46785">
    <property type="entry name" value="Winged helix' DNA-binding domain"/>
    <property type="match status" value="1"/>
</dbReference>
<dbReference type="InterPro" id="IPR050707">
    <property type="entry name" value="HTH_MetabolicPath_Reg"/>
</dbReference>